<dbReference type="Pfam" id="PF02197">
    <property type="entry name" value="RIIa"/>
    <property type="match status" value="1"/>
</dbReference>
<dbReference type="AlphaFoldDB" id="A0A3B3WIF9"/>
<dbReference type="Gene3D" id="1.20.890.10">
    <property type="entry name" value="cAMP-dependent protein kinase regulatory subunit, dimerization-anchoring domain"/>
    <property type="match status" value="1"/>
</dbReference>
<sequence length="63" mass="7260">MIYTLKSLLECSTRAVMLAQPADILKFESQYFLELLDTVYCTTLYYSIKDNGTYGMAYHVYGV</sequence>
<evidence type="ECO:0000313" key="2">
    <source>
        <dbReference type="Ensembl" id="ENSPMEP00000002568.1"/>
    </source>
</evidence>
<reference evidence="2" key="1">
    <citation type="submission" date="2025-08" db="UniProtKB">
        <authorList>
            <consortium name="Ensembl"/>
        </authorList>
    </citation>
    <scope>IDENTIFICATION</scope>
</reference>
<feature type="domain" description="RIIa" evidence="1">
    <location>
        <begin position="5"/>
        <end position="36"/>
    </location>
</feature>
<dbReference type="InterPro" id="IPR003117">
    <property type="entry name" value="cAMP_dep_PK_reg_su_I/II_a/b"/>
</dbReference>
<dbReference type="Ensembl" id="ENSPMET00000012302.1">
    <property type="protein sequence ID" value="ENSPMEP00000002568.1"/>
    <property type="gene ID" value="ENSPMEG00000003631.1"/>
</dbReference>
<organism evidence="2 3">
    <name type="scientific">Poecilia mexicana</name>
    <dbReference type="NCBI Taxonomy" id="48701"/>
    <lineage>
        <taxon>Eukaryota</taxon>
        <taxon>Metazoa</taxon>
        <taxon>Chordata</taxon>
        <taxon>Craniata</taxon>
        <taxon>Vertebrata</taxon>
        <taxon>Euteleostomi</taxon>
        <taxon>Actinopterygii</taxon>
        <taxon>Neopterygii</taxon>
        <taxon>Teleostei</taxon>
        <taxon>Neoteleostei</taxon>
        <taxon>Acanthomorphata</taxon>
        <taxon>Ovalentaria</taxon>
        <taxon>Atherinomorphae</taxon>
        <taxon>Cyprinodontiformes</taxon>
        <taxon>Poeciliidae</taxon>
        <taxon>Poeciliinae</taxon>
        <taxon>Poecilia</taxon>
    </lineage>
</organism>
<name>A0A3B3WIF9_9TELE</name>
<protein>
    <recommendedName>
        <fullName evidence="1">RIIa domain-containing protein</fullName>
    </recommendedName>
</protein>
<evidence type="ECO:0000313" key="3">
    <source>
        <dbReference type="Proteomes" id="UP000261480"/>
    </source>
</evidence>
<reference evidence="2" key="2">
    <citation type="submission" date="2025-09" db="UniProtKB">
        <authorList>
            <consortium name="Ensembl"/>
        </authorList>
    </citation>
    <scope>IDENTIFICATION</scope>
</reference>
<dbReference type="STRING" id="48701.ENSPMEP00000002568"/>
<accession>A0A3B3WIF9</accession>
<keyword evidence="3" id="KW-1185">Reference proteome</keyword>
<dbReference type="SUPFAM" id="SSF47391">
    <property type="entry name" value="Dimerization-anchoring domain of cAMP-dependent PK regulatory subunit"/>
    <property type="match status" value="1"/>
</dbReference>
<evidence type="ECO:0000259" key="1">
    <source>
        <dbReference type="Pfam" id="PF02197"/>
    </source>
</evidence>
<proteinExistence type="predicted"/>
<dbReference type="Proteomes" id="UP000261480">
    <property type="component" value="Unplaced"/>
</dbReference>